<name>A0A5N6YQ45_9EURO</name>
<dbReference type="EMBL" id="ML737113">
    <property type="protein sequence ID" value="KAE8347547.1"/>
    <property type="molecule type" value="Genomic_DNA"/>
</dbReference>
<reference evidence="1" key="1">
    <citation type="submission" date="2019-04" db="EMBL/GenBank/DDBJ databases">
        <title>Friends and foes A comparative genomics study of 23 Aspergillus species from section Flavi.</title>
        <authorList>
            <consortium name="DOE Joint Genome Institute"/>
            <person name="Kjaerbolling I."/>
            <person name="Vesth T."/>
            <person name="Frisvad J.C."/>
            <person name="Nybo J.L."/>
            <person name="Theobald S."/>
            <person name="Kildgaard S."/>
            <person name="Isbrandt T."/>
            <person name="Kuo A."/>
            <person name="Sato A."/>
            <person name="Lyhne E.K."/>
            <person name="Kogle M.E."/>
            <person name="Wiebenga A."/>
            <person name="Kun R.S."/>
            <person name="Lubbers R.J."/>
            <person name="Makela M.R."/>
            <person name="Barry K."/>
            <person name="Chovatia M."/>
            <person name="Clum A."/>
            <person name="Daum C."/>
            <person name="Haridas S."/>
            <person name="He G."/>
            <person name="LaButti K."/>
            <person name="Lipzen A."/>
            <person name="Mondo S."/>
            <person name="Riley R."/>
            <person name="Salamov A."/>
            <person name="Simmons B.A."/>
            <person name="Magnuson J.K."/>
            <person name="Henrissat B."/>
            <person name="Mortensen U.H."/>
            <person name="Larsen T.O."/>
            <person name="Devries R.P."/>
            <person name="Grigoriev I.V."/>
            <person name="Machida M."/>
            <person name="Baker S.E."/>
            <person name="Andersen M.R."/>
        </authorList>
    </citation>
    <scope>NUCLEOTIDE SEQUENCE</scope>
    <source>
        <strain evidence="1">CBS 117612</strain>
    </source>
</reference>
<sequence>MQPFRFKFSNDGVVAGAHFVPPLSASCYFDGIPRYSASFANKAFGVPFVSIDRPSYGGTKTGVWLHRYILPTLWSEIGAPTNATPLFICPTAWDTDHVLFPLDKRDVIMFKLETTVPEVLELCDRLNAVSPLPKIVQFPAVWLPAWKETQMSVPVMFTLDELEICVQAFKRSVRVVSHWSQGWYAGCFGLAMECCASLVSSN</sequence>
<proteinExistence type="predicted"/>
<protein>
    <submittedName>
        <fullName evidence="1">Uncharacterized protein</fullName>
    </submittedName>
</protein>
<dbReference type="AlphaFoldDB" id="A0A5N6YQ45"/>
<dbReference type="OrthoDB" id="5371334at2759"/>
<organism evidence="1">
    <name type="scientific">Aspergillus arachidicola</name>
    <dbReference type="NCBI Taxonomy" id="656916"/>
    <lineage>
        <taxon>Eukaryota</taxon>
        <taxon>Fungi</taxon>
        <taxon>Dikarya</taxon>
        <taxon>Ascomycota</taxon>
        <taxon>Pezizomycotina</taxon>
        <taxon>Eurotiomycetes</taxon>
        <taxon>Eurotiomycetidae</taxon>
        <taxon>Eurotiales</taxon>
        <taxon>Aspergillaceae</taxon>
        <taxon>Aspergillus</taxon>
        <taxon>Aspergillus subgen. Circumdati</taxon>
    </lineage>
</organism>
<accession>A0A5N6YQ45</accession>
<dbReference type="PROSITE" id="PS51257">
    <property type="entry name" value="PROKAR_LIPOPROTEIN"/>
    <property type="match status" value="1"/>
</dbReference>
<evidence type="ECO:0000313" key="1">
    <source>
        <dbReference type="EMBL" id="KAE8347547.1"/>
    </source>
</evidence>
<gene>
    <name evidence="1" type="ORF">BDV24DRAFT_147016</name>
</gene>
<dbReference type="Proteomes" id="UP000325558">
    <property type="component" value="Unassembled WGS sequence"/>
</dbReference>